<proteinExistence type="inferred from homology"/>
<dbReference type="InterPro" id="IPR000169">
    <property type="entry name" value="Pept_cys_AS"/>
</dbReference>
<dbReference type="GO" id="GO:0006508">
    <property type="term" value="P:proteolysis"/>
    <property type="evidence" value="ECO:0007669"/>
    <property type="project" value="UniProtKB-KW"/>
</dbReference>
<dbReference type="InterPro" id="IPR013128">
    <property type="entry name" value="Peptidase_C1A"/>
</dbReference>
<reference evidence="8" key="1">
    <citation type="submission" date="2016-04" db="UniProtKB">
        <authorList>
            <consortium name="WormBaseParasite"/>
        </authorList>
    </citation>
    <scope>IDENTIFICATION</scope>
</reference>
<dbReference type="Pfam" id="PF00112">
    <property type="entry name" value="Peptidase_C1"/>
    <property type="match status" value="2"/>
</dbReference>
<evidence type="ECO:0000256" key="3">
    <source>
        <dbReference type="ARBA" id="ARBA00022801"/>
    </source>
</evidence>
<dbReference type="Gene3D" id="3.90.70.10">
    <property type="entry name" value="Cysteine proteinases"/>
    <property type="match status" value="2"/>
</dbReference>
<protein>
    <submittedName>
        <fullName evidence="8">Pept_C1 domain-containing protein</fullName>
    </submittedName>
</protein>
<dbReference type="SMART" id="SM00645">
    <property type="entry name" value="Pept_C1"/>
    <property type="match status" value="1"/>
</dbReference>
<organism evidence="8">
    <name type="scientific">Haemonchus placei</name>
    <name type="common">Barber's pole worm</name>
    <dbReference type="NCBI Taxonomy" id="6290"/>
    <lineage>
        <taxon>Eukaryota</taxon>
        <taxon>Metazoa</taxon>
        <taxon>Ecdysozoa</taxon>
        <taxon>Nematoda</taxon>
        <taxon>Chromadorea</taxon>
        <taxon>Rhabditida</taxon>
        <taxon>Rhabditina</taxon>
        <taxon>Rhabditomorpha</taxon>
        <taxon>Strongyloidea</taxon>
        <taxon>Trichostrongylidae</taxon>
        <taxon>Haemonchus</taxon>
    </lineage>
</organism>
<evidence type="ECO:0000256" key="4">
    <source>
        <dbReference type="ARBA" id="ARBA00022807"/>
    </source>
</evidence>
<dbReference type="PROSITE" id="PS00139">
    <property type="entry name" value="THIOL_PROTEASE_CYS"/>
    <property type="match status" value="1"/>
</dbReference>
<dbReference type="InterPro" id="IPR000668">
    <property type="entry name" value="Peptidase_C1A_C"/>
</dbReference>
<gene>
    <name evidence="6" type="ORF">HPLM_LOCUS6600</name>
</gene>
<dbReference type="WBParaSite" id="HPLM_0000660801-mRNA-1">
    <property type="protein sequence ID" value="HPLM_0000660801-mRNA-1"/>
    <property type="gene ID" value="HPLM_0000660801"/>
</dbReference>
<dbReference type="InterPro" id="IPR038765">
    <property type="entry name" value="Papain-like_cys_pep_sf"/>
</dbReference>
<evidence type="ECO:0000256" key="1">
    <source>
        <dbReference type="ARBA" id="ARBA00008455"/>
    </source>
</evidence>
<dbReference type="STRING" id="6290.A0A158QLJ6"/>
<keyword evidence="7" id="KW-1185">Reference proteome</keyword>
<evidence type="ECO:0000256" key="2">
    <source>
        <dbReference type="ARBA" id="ARBA00022670"/>
    </source>
</evidence>
<name>A0A158QLJ6_HAEPC</name>
<dbReference type="PANTHER" id="PTHR12411">
    <property type="entry name" value="CYSTEINE PROTEASE FAMILY C1-RELATED"/>
    <property type="match status" value="1"/>
</dbReference>
<dbReference type="SUPFAM" id="SSF54001">
    <property type="entry name" value="Cysteine proteinases"/>
    <property type="match status" value="1"/>
</dbReference>
<reference evidence="6 7" key="2">
    <citation type="submission" date="2018-11" db="EMBL/GenBank/DDBJ databases">
        <authorList>
            <consortium name="Pathogen Informatics"/>
        </authorList>
    </citation>
    <scope>NUCLEOTIDE SEQUENCE [LARGE SCALE GENOMIC DNA]</scope>
    <source>
        <strain evidence="6 7">MHpl1</strain>
    </source>
</reference>
<dbReference type="GO" id="GO:0008234">
    <property type="term" value="F:cysteine-type peptidase activity"/>
    <property type="evidence" value="ECO:0007669"/>
    <property type="project" value="UniProtKB-KW"/>
</dbReference>
<dbReference type="AlphaFoldDB" id="A0A158QLJ6"/>
<keyword evidence="2" id="KW-0645">Protease</keyword>
<dbReference type="OrthoDB" id="640249at2759"/>
<evidence type="ECO:0000259" key="5">
    <source>
        <dbReference type="SMART" id="SM00645"/>
    </source>
</evidence>
<sequence length="253" mass="28369">MKKSGSAKIPAKDDKVSASVIPGLAYSLRLLCRLFISRKAYNRVLKYPNFPGKLPTHPSPGEANILTGAALVDYVNSRQSLFEAKYSPEAEHRLGYLMSLDFIKNARKLYSIPRAEKSTINVSIPESFDAREEWKNCSSITYIRDQSKCGSCWAVSAAEAMSDRICVQTRGNVQKLISGADILSCCGTKSVYILDEDEKAIQREIVKNGPVQAAFIVYGDFSYYRRGIYVVSNRQKYLIFMLAITSAVRRTYQ</sequence>
<dbReference type="EMBL" id="UZAF01016517">
    <property type="protein sequence ID" value="VDO29492.1"/>
    <property type="molecule type" value="Genomic_DNA"/>
</dbReference>
<feature type="domain" description="Peptidase C1A papain C-terminal" evidence="5">
    <location>
        <begin position="124"/>
        <end position="247"/>
    </location>
</feature>
<dbReference type="Proteomes" id="UP000268014">
    <property type="component" value="Unassembled WGS sequence"/>
</dbReference>
<evidence type="ECO:0000313" key="6">
    <source>
        <dbReference type="EMBL" id="VDO29492.1"/>
    </source>
</evidence>
<keyword evidence="4" id="KW-0788">Thiol protease</keyword>
<evidence type="ECO:0000313" key="7">
    <source>
        <dbReference type="Proteomes" id="UP000268014"/>
    </source>
</evidence>
<accession>A0A158QLJ6</accession>
<comment type="similarity">
    <text evidence="1">Belongs to the peptidase C1 family.</text>
</comment>
<evidence type="ECO:0000313" key="8">
    <source>
        <dbReference type="WBParaSite" id="HPLM_0000660801-mRNA-1"/>
    </source>
</evidence>
<keyword evidence="3" id="KW-0378">Hydrolase</keyword>